<feature type="compositionally biased region" description="Low complexity" evidence="5">
    <location>
        <begin position="256"/>
        <end position="272"/>
    </location>
</feature>
<evidence type="ECO:0000313" key="7">
    <source>
        <dbReference type="EMBL" id="KAF2276117.1"/>
    </source>
</evidence>
<dbReference type="Pfam" id="PF13894">
    <property type="entry name" value="zf-C2H2_4"/>
    <property type="match status" value="1"/>
</dbReference>
<dbReference type="Proteomes" id="UP000800097">
    <property type="component" value="Unassembled WGS sequence"/>
</dbReference>
<name>A0A6A6JI93_WESOR</name>
<feature type="compositionally biased region" description="Polar residues" evidence="5">
    <location>
        <begin position="43"/>
        <end position="53"/>
    </location>
</feature>
<evidence type="ECO:0000256" key="2">
    <source>
        <dbReference type="ARBA" id="ARBA00022771"/>
    </source>
</evidence>
<protein>
    <recommendedName>
        <fullName evidence="6">C2H2-type domain-containing protein</fullName>
    </recommendedName>
</protein>
<reference evidence="7" key="1">
    <citation type="journal article" date="2020" name="Stud. Mycol.">
        <title>101 Dothideomycetes genomes: a test case for predicting lifestyles and emergence of pathogens.</title>
        <authorList>
            <person name="Haridas S."/>
            <person name="Albert R."/>
            <person name="Binder M."/>
            <person name="Bloem J."/>
            <person name="Labutti K."/>
            <person name="Salamov A."/>
            <person name="Andreopoulos B."/>
            <person name="Baker S."/>
            <person name="Barry K."/>
            <person name="Bills G."/>
            <person name="Bluhm B."/>
            <person name="Cannon C."/>
            <person name="Castanera R."/>
            <person name="Culley D."/>
            <person name="Daum C."/>
            <person name="Ezra D."/>
            <person name="Gonzalez J."/>
            <person name="Henrissat B."/>
            <person name="Kuo A."/>
            <person name="Liang C."/>
            <person name="Lipzen A."/>
            <person name="Lutzoni F."/>
            <person name="Magnuson J."/>
            <person name="Mondo S."/>
            <person name="Nolan M."/>
            <person name="Ohm R."/>
            <person name="Pangilinan J."/>
            <person name="Park H.-J."/>
            <person name="Ramirez L."/>
            <person name="Alfaro M."/>
            <person name="Sun H."/>
            <person name="Tritt A."/>
            <person name="Yoshinaga Y."/>
            <person name="Zwiers L.-H."/>
            <person name="Turgeon B."/>
            <person name="Goodwin S."/>
            <person name="Spatafora J."/>
            <person name="Crous P."/>
            <person name="Grigoriev I."/>
        </authorList>
    </citation>
    <scope>NUCLEOTIDE SEQUENCE</scope>
    <source>
        <strain evidence="7">CBS 379.55</strain>
    </source>
</reference>
<feature type="compositionally biased region" description="Basic and acidic residues" evidence="5">
    <location>
        <begin position="210"/>
        <end position="219"/>
    </location>
</feature>
<dbReference type="PROSITE" id="PS00028">
    <property type="entry name" value="ZINC_FINGER_C2H2_1"/>
    <property type="match status" value="1"/>
</dbReference>
<feature type="region of interest" description="Disordered" evidence="5">
    <location>
        <begin position="25"/>
        <end position="61"/>
    </location>
</feature>
<feature type="domain" description="C2H2-type" evidence="6">
    <location>
        <begin position="191"/>
        <end position="218"/>
    </location>
</feature>
<evidence type="ECO:0000313" key="8">
    <source>
        <dbReference type="Proteomes" id="UP000800097"/>
    </source>
</evidence>
<dbReference type="OrthoDB" id="6365676at2759"/>
<dbReference type="PROSITE" id="PS50157">
    <property type="entry name" value="ZINC_FINGER_C2H2_2"/>
    <property type="match status" value="2"/>
</dbReference>
<dbReference type="GeneID" id="54555653"/>
<evidence type="ECO:0000256" key="4">
    <source>
        <dbReference type="PROSITE-ProRule" id="PRU00042"/>
    </source>
</evidence>
<evidence type="ECO:0000259" key="6">
    <source>
        <dbReference type="PROSITE" id="PS50157"/>
    </source>
</evidence>
<dbReference type="GO" id="GO:0008270">
    <property type="term" value="F:zinc ion binding"/>
    <property type="evidence" value="ECO:0007669"/>
    <property type="project" value="UniProtKB-KW"/>
</dbReference>
<dbReference type="AlphaFoldDB" id="A0A6A6JI93"/>
<evidence type="ECO:0000256" key="1">
    <source>
        <dbReference type="ARBA" id="ARBA00022723"/>
    </source>
</evidence>
<dbReference type="PANTHER" id="PTHR23235">
    <property type="entry name" value="KRUEPPEL-LIKE TRANSCRIPTION FACTOR"/>
    <property type="match status" value="1"/>
</dbReference>
<accession>A0A6A6JI93</accession>
<keyword evidence="8" id="KW-1185">Reference proteome</keyword>
<organism evidence="7 8">
    <name type="scientific">Westerdykella ornata</name>
    <dbReference type="NCBI Taxonomy" id="318751"/>
    <lineage>
        <taxon>Eukaryota</taxon>
        <taxon>Fungi</taxon>
        <taxon>Dikarya</taxon>
        <taxon>Ascomycota</taxon>
        <taxon>Pezizomycotina</taxon>
        <taxon>Dothideomycetes</taxon>
        <taxon>Pleosporomycetidae</taxon>
        <taxon>Pleosporales</taxon>
        <taxon>Sporormiaceae</taxon>
        <taxon>Westerdykella</taxon>
    </lineage>
</organism>
<evidence type="ECO:0000256" key="3">
    <source>
        <dbReference type="ARBA" id="ARBA00022833"/>
    </source>
</evidence>
<gene>
    <name evidence="7" type="ORF">EI97DRAFT_49647</name>
</gene>
<keyword evidence="1" id="KW-0479">Metal-binding</keyword>
<dbReference type="InterPro" id="IPR036236">
    <property type="entry name" value="Znf_C2H2_sf"/>
</dbReference>
<dbReference type="EMBL" id="ML986494">
    <property type="protein sequence ID" value="KAF2276117.1"/>
    <property type="molecule type" value="Genomic_DNA"/>
</dbReference>
<feature type="region of interest" description="Disordered" evidence="5">
    <location>
        <begin position="210"/>
        <end position="290"/>
    </location>
</feature>
<dbReference type="SUPFAM" id="SSF57667">
    <property type="entry name" value="beta-beta-alpha zinc fingers"/>
    <property type="match status" value="1"/>
</dbReference>
<keyword evidence="3" id="KW-0862">Zinc</keyword>
<dbReference type="InterPro" id="IPR013087">
    <property type="entry name" value="Znf_C2H2_type"/>
</dbReference>
<keyword evidence="2 4" id="KW-0863">Zinc-finger</keyword>
<proteinExistence type="predicted"/>
<feature type="domain" description="C2H2-type" evidence="6">
    <location>
        <begin position="157"/>
        <end position="190"/>
    </location>
</feature>
<evidence type="ECO:0000256" key="5">
    <source>
        <dbReference type="SAM" id="MobiDB-lite"/>
    </source>
</evidence>
<feature type="compositionally biased region" description="Pro residues" evidence="5">
    <location>
        <begin position="29"/>
        <end position="39"/>
    </location>
</feature>
<feature type="compositionally biased region" description="Low complexity" evidence="5">
    <location>
        <begin position="223"/>
        <end position="238"/>
    </location>
</feature>
<dbReference type="RefSeq" id="XP_033653656.1">
    <property type="nucleotide sequence ID" value="XM_033802478.1"/>
</dbReference>
<sequence length="334" mass="36715">MVEALRRAGAPPMIRAASGREIHIVNSPEPEPSCLPSPPELSRTSSVASSNPARTPPDVRYDQLLSPKDRTVTLAPIIANHSPAVSYQQLPWPTHPPDSRLYRTNSFGSTSSEDNPYALSGRYEYPPTLSQHWATRAPPPAALDSRAQRVEGERKQYPCPEAVKFKCNELFTTSGHASRHWKSVHLKKKDAKCPHCSKMFGRVDNMKQHMRTHENEGHRRSSSRATRPSADTRAATSSSKKRRSTALQIDTEGAAPSFLPSPSSLRSTSSLPSTPPTPMDHSFGAGSGMISPLALQPPEQQQCGTHFLMRPELRRGVPYGLEPAVAPRIPLPVY</sequence>
<dbReference type="SMART" id="SM00355">
    <property type="entry name" value="ZnF_C2H2"/>
    <property type="match status" value="2"/>
</dbReference>
<dbReference type="Gene3D" id="3.30.160.60">
    <property type="entry name" value="Classic Zinc Finger"/>
    <property type="match status" value="1"/>
</dbReference>